<feature type="transmembrane region" description="Helical" evidence="7">
    <location>
        <begin position="177"/>
        <end position="201"/>
    </location>
</feature>
<dbReference type="PROSITE" id="PS01271">
    <property type="entry name" value="NA_SULFATE"/>
    <property type="match status" value="1"/>
</dbReference>
<keyword evidence="4" id="KW-0677">Repeat</keyword>
<dbReference type="EMBL" id="JAIXNE010000004">
    <property type="protein sequence ID" value="MCA6077512.1"/>
    <property type="molecule type" value="Genomic_DNA"/>
</dbReference>
<evidence type="ECO:0000256" key="1">
    <source>
        <dbReference type="ARBA" id="ARBA00004141"/>
    </source>
</evidence>
<proteinExistence type="predicted"/>
<dbReference type="FunFam" id="3.30.70.1450:FF:000009">
    <property type="entry name" value="SLC13 family permease"/>
    <property type="match status" value="1"/>
</dbReference>
<name>A0A9X1HR28_9BACT</name>
<dbReference type="InterPro" id="IPR036721">
    <property type="entry name" value="RCK_C_sf"/>
</dbReference>
<dbReference type="PANTHER" id="PTHR43652">
    <property type="entry name" value="BASIC AMINO ACID ANTIPORTER YFCC-RELATED"/>
    <property type="match status" value="1"/>
</dbReference>
<feature type="transmembrane region" description="Helical" evidence="7">
    <location>
        <begin position="39"/>
        <end position="57"/>
    </location>
</feature>
<evidence type="ECO:0000313" key="9">
    <source>
        <dbReference type="EMBL" id="MCA6075207.1"/>
    </source>
</evidence>
<feature type="transmembrane region" description="Helical" evidence="7">
    <location>
        <begin position="64"/>
        <end position="86"/>
    </location>
</feature>
<evidence type="ECO:0000256" key="5">
    <source>
        <dbReference type="ARBA" id="ARBA00022989"/>
    </source>
</evidence>
<feature type="transmembrane region" description="Helical" evidence="7">
    <location>
        <begin position="479"/>
        <end position="498"/>
    </location>
</feature>
<reference evidence="9" key="1">
    <citation type="submission" date="2021-09" db="EMBL/GenBank/DDBJ databases">
        <title>Fulvivirga sp. isolated from coastal sediment.</title>
        <authorList>
            <person name="Yu H."/>
        </authorList>
    </citation>
    <scope>NUCLEOTIDE SEQUENCE</scope>
    <source>
        <strain evidence="9">1062</strain>
    </source>
</reference>
<dbReference type="Pfam" id="PF02080">
    <property type="entry name" value="TrkA_C"/>
    <property type="match status" value="2"/>
</dbReference>
<keyword evidence="12" id="KW-1185">Reference proteome</keyword>
<evidence type="ECO:0000313" key="11">
    <source>
        <dbReference type="EMBL" id="MCA6077512.1"/>
    </source>
</evidence>
<evidence type="ECO:0000256" key="6">
    <source>
        <dbReference type="ARBA" id="ARBA00023136"/>
    </source>
</evidence>
<comment type="subcellular location">
    <subcellularLocation>
        <location evidence="1">Membrane</location>
        <topology evidence="1">Multi-pass membrane protein</topology>
    </subcellularLocation>
</comment>
<protein>
    <submittedName>
        <fullName evidence="9">SLC13 family permease</fullName>
    </submittedName>
</protein>
<dbReference type="PROSITE" id="PS51202">
    <property type="entry name" value="RCK_C"/>
    <property type="match status" value="2"/>
</dbReference>
<dbReference type="SUPFAM" id="SSF116726">
    <property type="entry name" value="TrkA C-terminal domain-like"/>
    <property type="match status" value="2"/>
</dbReference>
<evidence type="ECO:0000313" key="12">
    <source>
        <dbReference type="Proteomes" id="UP001139409"/>
    </source>
</evidence>
<dbReference type="GO" id="GO:0006813">
    <property type="term" value="P:potassium ion transport"/>
    <property type="evidence" value="ECO:0007669"/>
    <property type="project" value="InterPro"/>
</dbReference>
<gene>
    <name evidence="9" type="ORF">LDX50_10020</name>
    <name evidence="10" type="ORF">LDX50_15990</name>
    <name evidence="11" type="ORF">LDX50_21710</name>
</gene>
<dbReference type="InterPro" id="IPR006037">
    <property type="entry name" value="RCK_C"/>
</dbReference>
<feature type="domain" description="RCK C-terminal" evidence="8">
    <location>
        <begin position="241"/>
        <end position="328"/>
    </location>
</feature>
<feature type="transmembrane region" description="Helical" evidence="7">
    <location>
        <begin position="92"/>
        <end position="110"/>
    </location>
</feature>
<feature type="transmembrane region" description="Helical" evidence="7">
    <location>
        <begin position="435"/>
        <end position="467"/>
    </location>
</feature>
<feature type="transmembrane region" description="Helical" evidence="7">
    <location>
        <begin position="213"/>
        <end position="236"/>
    </location>
</feature>
<feature type="transmembrane region" description="Helical" evidence="7">
    <location>
        <begin position="130"/>
        <end position="157"/>
    </location>
</feature>
<feature type="transmembrane region" description="Helical" evidence="7">
    <location>
        <begin position="563"/>
        <end position="582"/>
    </location>
</feature>
<dbReference type="InterPro" id="IPR051679">
    <property type="entry name" value="DASS-Related_Transporters"/>
</dbReference>
<keyword evidence="6 7" id="KW-0472">Membrane</keyword>
<dbReference type="GO" id="GO:0005886">
    <property type="term" value="C:plasma membrane"/>
    <property type="evidence" value="ECO:0007669"/>
    <property type="project" value="TreeGrafter"/>
</dbReference>
<evidence type="ECO:0000313" key="10">
    <source>
        <dbReference type="EMBL" id="MCA6076384.1"/>
    </source>
</evidence>
<feature type="transmembrane region" description="Helical" evidence="7">
    <location>
        <begin position="518"/>
        <end position="551"/>
    </location>
</feature>
<accession>A0A9X1HR28</accession>
<dbReference type="PANTHER" id="PTHR43652:SF2">
    <property type="entry name" value="BASIC AMINO ACID ANTIPORTER YFCC-RELATED"/>
    <property type="match status" value="1"/>
</dbReference>
<evidence type="ECO:0000256" key="7">
    <source>
        <dbReference type="SAM" id="Phobius"/>
    </source>
</evidence>
<dbReference type="EMBL" id="JAIXNE010000003">
    <property type="protein sequence ID" value="MCA6076384.1"/>
    <property type="molecule type" value="Genomic_DNA"/>
</dbReference>
<dbReference type="Proteomes" id="UP001139409">
    <property type="component" value="Unassembled WGS sequence"/>
</dbReference>
<evidence type="ECO:0000256" key="2">
    <source>
        <dbReference type="ARBA" id="ARBA00022448"/>
    </source>
</evidence>
<keyword evidence="3 7" id="KW-0812">Transmembrane</keyword>
<dbReference type="InterPro" id="IPR031312">
    <property type="entry name" value="Na/sul_symport_CS"/>
</dbReference>
<dbReference type="Pfam" id="PF03600">
    <property type="entry name" value="CitMHS"/>
    <property type="match status" value="1"/>
</dbReference>
<organism evidence="9 12">
    <name type="scientific">Fulvivirga sedimenti</name>
    <dbReference type="NCBI Taxonomy" id="2879465"/>
    <lineage>
        <taxon>Bacteria</taxon>
        <taxon>Pseudomonadati</taxon>
        <taxon>Bacteroidota</taxon>
        <taxon>Cytophagia</taxon>
        <taxon>Cytophagales</taxon>
        <taxon>Fulvivirgaceae</taxon>
        <taxon>Fulvivirga</taxon>
    </lineage>
</organism>
<evidence type="ECO:0000256" key="4">
    <source>
        <dbReference type="ARBA" id="ARBA00022737"/>
    </source>
</evidence>
<dbReference type="AlphaFoldDB" id="A0A9X1HR28"/>
<evidence type="ECO:0000259" key="8">
    <source>
        <dbReference type="PROSITE" id="PS51202"/>
    </source>
</evidence>
<evidence type="ECO:0000256" key="3">
    <source>
        <dbReference type="ARBA" id="ARBA00022692"/>
    </source>
</evidence>
<keyword evidence="2" id="KW-0813">Transport</keyword>
<comment type="caution">
    <text evidence="9">The sequence shown here is derived from an EMBL/GenBank/DDBJ whole genome shotgun (WGS) entry which is preliminary data.</text>
</comment>
<dbReference type="EMBL" id="JAIXNE010000002">
    <property type="protein sequence ID" value="MCA6075207.1"/>
    <property type="molecule type" value="Genomic_DNA"/>
</dbReference>
<feature type="domain" description="RCK C-terminal" evidence="8">
    <location>
        <begin position="331"/>
        <end position="415"/>
    </location>
</feature>
<dbReference type="InterPro" id="IPR004680">
    <property type="entry name" value="Cit_transptr-like_dom"/>
</dbReference>
<dbReference type="GO" id="GO:0008324">
    <property type="term" value="F:monoatomic cation transmembrane transporter activity"/>
    <property type="evidence" value="ECO:0007669"/>
    <property type="project" value="InterPro"/>
</dbReference>
<dbReference type="RefSeq" id="WP_225698311.1">
    <property type="nucleotide sequence ID" value="NZ_JAIXNE010000002.1"/>
</dbReference>
<keyword evidence="5 7" id="KW-1133">Transmembrane helix</keyword>
<dbReference type="Gene3D" id="3.30.70.1450">
    <property type="entry name" value="Regulator of K+ conductance, C-terminal domain"/>
    <property type="match status" value="2"/>
</dbReference>
<sequence length="627" mass="69258">MSDGPYSRKIEVRIENFELKSLYSSAVEDEMIFTLSPELQPYFVIGILILMFILLYTEWIQHTVSFLLAVILFILLGILSPGDVLIGFSNQSIASVIILVLITAGIRSNFNTERILDRVFGRAKTYRRFLAGMLAKVAVLSSFVNNTPVVVLMTPYVFEWGKKHRISPSKLLIPLSYGTIVGGMITIIGTSTTLVLNGFMIENGLPGLHSLDLLITGLCVAVAVILFMVIFAQHILPDNKDLIEEFKVNQREYLIEKRLDRNSSLIGKTVIEGGLRNLRGIYLVEIIRSEETISPVKPQEIIEQGDILIFAGNTDPIVDLKLGELGIRYPEQVQSDPKKQIHIVEAVLSGNSSINGKTVKEANFRERYDAAVVAIHRNGEKLSGKIGDVKLRAGDVLLMYAGEQFGDRVDLYKDMYVIAGDQKEIQPRRSSVRRLITVACLALILLITQAFNLFTSLLIIFVVMTAMKLITVKNIKRDLDINMVAILVLSISIGEAMIRTGTGDLLALEVVRLLQPYGSIAILAGVMIFTTILTSFITNVGAVAIIFPVVYAVSNSIGVDGTPYYLGLAYAASAAFLTPIGYQTNLIVFGPGGYSFKDFLKFGFPIVVVYLSVAISVILYLYQDSFI</sequence>
<feature type="transmembrane region" description="Helical" evidence="7">
    <location>
        <begin position="602"/>
        <end position="622"/>
    </location>
</feature>